<keyword evidence="2 10" id="KW-0436">Ligase</keyword>
<keyword evidence="10" id="KW-0464">Manganese</keyword>
<evidence type="ECO:0000256" key="4">
    <source>
        <dbReference type="ARBA" id="ARBA00022723"/>
    </source>
</evidence>
<comment type="similarity">
    <text evidence="10">Belongs to the NAD-dependent DNA ligase family. LigA subfamily.</text>
</comment>
<dbReference type="InterPro" id="IPR013840">
    <property type="entry name" value="DNAligase_N"/>
</dbReference>
<feature type="binding site" evidence="10">
    <location>
        <position position="318"/>
    </location>
    <ligand>
        <name>NAD(+)</name>
        <dbReference type="ChEBI" id="CHEBI:57540"/>
    </ligand>
</feature>
<evidence type="ECO:0000313" key="13">
    <source>
        <dbReference type="Proteomes" id="UP001501410"/>
    </source>
</evidence>
<accession>A0ABP8MCD9</accession>
<dbReference type="EMBL" id="BAABEZ010000001">
    <property type="protein sequence ID" value="GAA4448304.1"/>
    <property type="molecule type" value="Genomic_DNA"/>
</dbReference>
<keyword evidence="10" id="KW-0460">Magnesium</keyword>
<comment type="function">
    <text evidence="1 10">DNA ligase that catalyzes the formation of phosphodiester linkages between 5'-phosphoryl and 3'-hydroxyl groups in double-stranded DNA using NAD as a coenzyme and as the energy source for the reaction. It is essential for DNA replication and repair of damaged DNA.</text>
</comment>
<dbReference type="PIRSF" id="PIRSF001604">
    <property type="entry name" value="LigA"/>
    <property type="match status" value="1"/>
</dbReference>
<comment type="catalytic activity">
    <reaction evidence="9 10">
        <text>NAD(+) + (deoxyribonucleotide)n-3'-hydroxyl + 5'-phospho-(deoxyribonucleotide)m = (deoxyribonucleotide)n+m + AMP + beta-nicotinamide D-nucleotide.</text>
        <dbReference type="EC" id="6.5.1.2"/>
    </reaction>
</comment>
<dbReference type="SUPFAM" id="SSF47781">
    <property type="entry name" value="RuvA domain 2-like"/>
    <property type="match status" value="1"/>
</dbReference>
<dbReference type="SUPFAM" id="SSF52113">
    <property type="entry name" value="BRCT domain"/>
    <property type="match status" value="1"/>
</dbReference>
<feature type="binding site" evidence="10">
    <location>
        <position position="156"/>
    </location>
    <ligand>
        <name>NAD(+)</name>
        <dbReference type="ChEBI" id="CHEBI:57540"/>
    </ligand>
</feature>
<evidence type="ECO:0000256" key="5">
    <source>
        <dbReference type="ARBA" id="ARBA00022763"/>
    </source>
</evidence>
<gene>
    <name evidence="10 12" type="primary">ligA</name>
    <name evidence="12" type="ORF">GCM10023092_00610</name>
</gene>
<dbReference type="CDD" id="cd00114">
    <property type="entry name" value="LIGANc"/>
    <property type="match status" value="1"/>
</dbReference>
<dbReference type="InterPro" id="IPR036420">
    <property type="entry name" value="BRCT_dom_sf"/>
</dbReference>
<dbReference type="GO" id="GO:0016874">
    <property type="term" value="F:ligase activity"/>
    <property type="evidence" value="ECO:0007669"/>
    <property type="project" value="UniProtKB-KW"/>
</dbReference>
<dbReference type="NCBIfam" id="TIGR00575">
    <property type="entry name" value="dnlj"/>
    <property type="match status" value="1"/>
</dbReference>
<feature type="binding site" evidence="10">
    <location>
        <position position="342"/>
    </location>
    <ligand>
        <name>NAD(+)</name>
        <dbReference type="ChEBI" id="CHEBI:57540"/>
    </ligand>
</feature>
<evidence type="ECO:0000256" key="2">
    <source>
        <dbReference type="ARBA" id="ARBA00022598"/>
    </source>
</evidence>
<dbReference type="PANTHER" id="PTHR23389:SF9">
    <property type="entry name" value="DNA LIGASE"/>
    <property type="match status" value="1"/>
</dbReference>
<keyword evidence="3 10" id="KW-0235">DNA replication</keyword>
<dbReference type="InterPro" id="IPR010994">
    <property type="entry name" value="RuvA_2-like"/>
</dbReference>
<dbReference type="Gene3D" id="2.40.50.140">
    <property type="entry name" value="Nucleic acid-binding proteins"/>
    <property type="match status" value="1"/>
</dbReference>
<dbReference type="Pfam" id="PF01653">
    <property type="entry name" value="DNA_ligase_aden"/>
    <property type="match status" value="1"/>
</dbReference>
<evidence type="ECO:0000256" key="8">
    <source>
        <dbReference type="ARBA" id="ARBA00023204"/>
    </source>
</evidence>
<dbReference type="Pfam" id="PF03119">
    <property type="entry name" value="DNA_ligase_ZBD"/>
    <property type="match status" value="1"/>
</dbReference>
<comment type="cofactor">
    <cofactor evidence="10">
        <name>Mg(2+)</name>
        <dbReference type="ChEBI" id="CHEBI:18420"/>
    </cofactor>
    <cofactor evidence="10">
        <name>Mn(2+)</name>
        <dbReference type="ChEBI" id="CHEBI:29035"/>
    </cofactor>
</comment>
<feature type="binding site" evidence="10">
    <location>
        <position position="133"/>
    </location>
    <ligand>
        <name>NAD(+)</name>
        <dbReference type="ChEBI" id="CHEBI:57540"/>
    </ligand>
</feature>
<dbReference type="SUPFAM" id="SSF50249">
    <property type="entry name" value="Nucleic acid-binding proteins"/>
    <property type="match status" value="1"/>
</dbReference>
<evidence type="ECO:0000313" key="12">
    <source>
        <dbReference type="EMBL" id="GAA4448304.1"/>
    </source>
</evidence>
<dbReference type="SUPFAM" id="SSF56091">
    <property type="entry name" value="DNA ligase/mRNA capping enzyme, catalytic domain"/>
    <property type="match status" value="1"/>
</dbReference>
<feature type="binding site" evidence="10">
    <location>
        <begin position="53"/>
        <end position="57"/>
    </location>
    <ligand>
        <name>NAD(+)</name>
        <dbReference type="ChEBI" id="CHEBI:57540"/>
    </ligand>
</feature>
<dbReference type="Gene3D" id="3.40.50.10190">
    <property type="entry name" value="BRCT domain"/>
    <property type="match status" value="1"/>
</dbReference>
<comment type="caution">
    <text evidence="10">Lacks conserved residue(s) required for the propagation of feature annotation.</text>
</comment>
<comment type="caution">
    <text evidence="12">The sequence shown here is derived from an EMBL/GenBank/DDBJ whole genome shotgun (WGS) entry which is preliminary data.</text>
</comment>
<feature type="domain" description="BRCT" evidence="11">
    <location>
        <begin position="619"/>
        <end position="693"/>
    </location>
</feature>
<reference evidence="13" key="1">
    <citation type="journal article" date="2019" name="Int. J. Syst. Evol. Microbiol.">
        <title>The Global Catalogue of Microorganisms (GCM) 10K type strain sequencing project: providing services to taxonomists for standard genome sequencing and annotation.</title>
        <authorList>
            <consortium name="The Broad Institute Genomics Platform"/>
            <consortium name="The Broad Institute Genome Sequencing Center for Infectious Disease"/>
            <person name="Wu L."/>
            <person name="Ma J."/>
        </authorList>
    </citation>
    <scope>NUCLEOTIDE SEQUENCE [LARGE SCALE GENOMIC DNA]</scope>
    <source>
        <strain evidence="13">JCM 31921</strain>
    </source>
</reference>
<dbReference type="InterPro" id="IPR004150">
    <property type="entry name" value="NAD_DNA_ligase_OB"/>
</dbReference>
<keyword evidence="5 10" id="KW-0227">DNA damage</keyword>
<dbReference type="SMART" id="SM00532">
    <property type="entry name" value="LIGANc"/>
    <property type="match status" value="1"/>
</dbReference>
<dbReference type="Pfam" id="PF12826">
    <property type="entry name" value="HHH_2"/>
    <property type="match status" value="1"/>
</dbReference>
<dbReference type="RefSeq" id="WP_344821513.1">
    <property type="nucleotide sequence ID" value="NZ_BAABEZ010000001.1"/>
</dbReference>
<dbReference type="InterPro" id="IPR001357">
    <property type="entry name" value="BRCT_dom"/>
</dbReference>
<feature type="active site" description="N6-AMP-lysine intermediate" evidence="10">
    <location>
        <position position="135"/>
    </location>
</feature>
<feature type="binding site" evidence="10">
    <location>
        <position position="439"/>
    </location>
    <ligand>
        <name>Zn(2+)</name>
        <dbReference type="ChEBI" id="CHEBI:29105"/>
    </ligand>
</feature>
<dbReference type="Gene3D" id="1.10.150.20">
    <property type="entry name" value="5' to 3' exonuclease, C-terminal subdomain"/>
    <property type="match status" value="2"/>
</dbReference>
<keyword evidence="13" id="KW-1185">Reference proteome</keyword>
<evidence type="ECO:0000256" key="10">
    <source>
        <dbReference type="HAMAP-Rule" id="MF_01588"/>
    </source>
</evidence>
<dbReference type="Gene3D" id="3.30.470.30">
    <property type="entry name" value="DNA ligase/mRNA capping enzyme"/>
    <property type="match status" value="1"/>
</dbReference>
<dbReference type="InterPro" id="IPR001679">
    <property type="entry name" value="DNA_ligase"/>
</dbReference>
<protein>
    <recommendedName>
        <fullName evidence="10">DNA ligase</fullName>
        <ecNumber evidence="10">6.5.1.2</ecNumber>
    </recommendedName>
    <alternativeName>
        <fullName evidence="10">Polydeoxyribonucleotide synthase [NAD(+)]</fullName>
    </alternativeName>
</protein>
<evidence type="ECO:0000256" key="9">
    <source>
        <dbReference type="ARBA" id="ARBA00034005"/>
    </source>
</evidence>
<organism evidence="12 13">
    <name type="scientific">Rurimicrobium arvi</name>
    <dbReference type="NCBI Taxonomy" id="2049916"/>
    <lineage>
        <taxon>Bacteria</taxon>
        <taxon>Pseudomonadati</taxon>
        <taxon>Bacteroidota</taxon>
        <taxon>Chitinophagia</taxon>
        <taxon>Chitinophagales</taxon>
        <taxon>Chitinophagaceae</taxon>
        <taxon>Rurimicrobium</taxon>
    </lineage>
</organism>
<keyword evidence="8 10" id="KW-0234">DNA repair</keyword>
<evidence type="ECO:0000256" key="6">
    <source>
        <dbReference type="ARBA" id="ARBA00022833"/>
    </source>
</evidence>
<dbReference type="PROSITE" id="PS50172">
    <property type="entry name" value="BRCT"/>
    <property type="match status" value="1"/>
</dbReference>
<keyword evidence="4 10" id="KW-0479">Metal-binding</keyword>
<dbReference type="Pfam" id="PF00533">
    <property type="entry name" value="BRCT"/>
    <property type="match status" value="1"/>
</dbReference>
<feature type="binding site" evidence="10">
    <location>
        <begin position="102"/>
        <end position="103"/>
    </location>
    <ligand>
        <name>NAD(+)</name>
        <dbReference type="ChEBI" id="CHEBI:57540"/>
    </ligand>
</feature>
<dbReference type="EC" id="6.5.1.2" evidence="10"/>
<dbReference type="HAMAP" id="MF_01588">
    <property type="entry name" value="DNA_ligase_A"/>
    <property type="match status" value="1"/>
</dbReference>
<dbReference type="Gene3D" id="1.10.287.610">
    <property type="entry name" value="Helix hairpin bin"/>
    <property type="match status" value="1"/>
</dbReference>
<dbReference type="Gene3D" id="6.20.10.30">
    <property type="match status" value="1"/>
</dbReference>
<feature type="binding site" evidence="10">
    <location>
        <position position="194"/>
    </location>
    <ligand>
        <name>NAD(+)</name>
        <dbReference type="ChEBI" id="CHEBI:57540"/>
    </ligand>
</feature>
<evidence type="ECO:0000256" key="1">
    <source>
        <dbReference type="ARBA" id="ARBA00004067"/>
    </source>
</evidence>
<dbReference type="Proteomes" id="UP001501410">
    <property type="component" value="Unassembled WGS sequence"/>
</dbReference>
<dbReference type="InterPro" id="IPR012340">
    <property type="entry name" value="NA-bd_OB-fold"/>
</dbReference>
<name>A0ABP8MCD9_9BACT</name>
<dbReference type="PANTHER" id="PTHR23389">
    <property type="entry name" value="CHROMOSOME TRANSMISSION FIDELITY FACTOR 18"/>
    <property type="match status" value="1"/>
</dbReference>
<dbReference type="InterPro" id="IPR013839">
    <property type="entry name" value="DNAligase_adenylation"/>
</dbReference>
<dbReference type="NCBIfam" id="NF005932">
    <property type="entry name" value="PRK07956.1"/>
    <property type="match status" value="1"/>
</dbReference>
<keyword evidence="6 10" id="KW-0862">Zinc</keyword>
<evidence type="ECO:0000256" key="7">
    <source>
        <dbReference type="ARBA" id="ARBA00023027"/>
    </source>
</evidence>
<dbReference type="InterPro" id="IPR004149">
    <property type="entry name" value="Znf_DNAligase_C4"/>
</dbReference>
<keyword evidence="7 10" id="KW-0520">NAD</keyword>
<feature type="binding site" evidence="10">
    <location>
        <position position="436"/>
    </location>
    <ligand>
        <name>Zn(2+)</name>
        <dbReference type="ChEBI" id="CHEBI:29105"/>
    </ligand>
</feature>
<feature type="binding site" evidence="10">
    <location>
        <position position="459"/>
    </location>
    <ligand>
        <name>Zn(2+)</name>
        <dbReference type="ChEBI" id="CHEBI:29105"/>
    </ligand>
</feature>
<evidence type="ECO:0000259" key="11">
    <source>
        <dbReference type="PROSITE" id="PS50172"/>
    </source>
</evidence>
<sequence>MFPAEAQKRIFDQAKSILNSSPDASEILVTHLKEIIRFADWKYYVESDPVFADEEYDRLFALLRSMEAAHPEWLMDDSPTQRVALGLSERLPTVAHLVPMLSLDNTYNADDLRDWARRCETAIAGESITYCVEPKYDGASISLIYEADRLSRAATRGDGVSGEEITNNVKQIKSIPLSAAFATGGVRQLEIRGEVVIHKETFAGLNRQRASEGLAPLANPRNAASGTLRMLDPAEVAKRKLSAVLYHISDYSLLGGAGTPASLHTHYDSLKWLQELGFPTPVKEMRLFTDIDGVIGFCADFETKRDELPYEIDGLVIKVNDFAQQERMGMTAHHPRWAVAYKFKARQATSKLRAVEFQVGRTGSVTPVAKIDPVNIGGATVSSISLFNEDVVREKDIHIGDTVLVERAGDVIPYIVKALPDLRDGTEQEILFPTHCPVCGEMLERPEDEAVWRCINFACKAQAVERILHYCSKDAMDIRGMGESNVARFFELELIRSVPDLYRIDWTQVAALEGFKDKSVSNLRAAVDASREQPLNRLIFGLGIRHVGETTAKNLARKVTDLRDFYSWTEEQFIRIEDIGPKVAASLAHFFASHDNRESIQALADAGVNMINTQSAVLQQEGAFSGKTFLFTGTLSQMKRSDAEAKAEALGAQILGGVSSKLNYLVVGADAGSKLEKAKKLGTVIILTEEEFIRMLETSANS</sequence>
<dbReference type="Pfam" id="PF03120">
    <property type="entry name" value="OB_DNA_ligase"/>
    <property type="match status" value="1"/>
</dbReference>
<evidence type="ECO:0000256" key="3">
    <source>
        <dbReference type="ARBA" id="ARBA00022705"/>
    </source>
</evidence>
<proteinExistence type="inferred from homology"/>
<dbReference type="InterPro" id="IPR041663">
    <property type="entry name" value="DisA/LigA_HHH"/>
</dbReference>
<dbReference type="SMART" id="SM00292">
    <property type="entry name" value="BRCT"/>
    <property type="match status" value="1"/>
</dbReference>
<dbReference type="CDD" id="cd17748">
    <property type="entry name" value="BRCT_DNA_ligase_like"/>
    <property type="match status" value="1"/>
</dbReference>